<feature type="transmembrane region" description="Helical" evidence="1">
    <location>
        <begin position="164"/>
        <end position="182"/>
    </location>
</feature>
<feature type="transmembrane region" description="Helical" evidence="1">
    <location>
        <begin position="25"/>
        <end position="46"/>
    </location>
</feature>
<keyword evidence="3" id="KW-1185">Reference proteome</keyword>
<evidence type="ECO:0000313" key="2">
    <source>
        <dbReference type="EMBL" id="GAA4404512.1"/>
    </source>
</evidence>
<feature type="transmembrane region" description="Helical" evidence="1">
    <location>
        <begin position="363"/>
        <end position="382"/>
    </location>
</feature>
<dbReference type="EMBL" id="BAABHB010000003">
    <property type="protein sequence ID" value="GAA4404512.1"/>
    <property type="molecule type" value="Genomic_DNA"/>
</dbReference>
<reference evidence="3" key="1">
    <citation type="journal article" date="2019" name="Int. J. Syst. Evol. Microbiol.">
        <title>The Global Catalogue of Microorganisms (GCM) 10K type strain sequencing project: providing services to taxonomists for standard genome sequencing and annotation.</title>
        <authorList>
            <consortium name="The Broad Institute Genomics Platform"/>
            <consortium name="The Broad Institute Genome Sequencing Center for Infectious Disease"/>
            <person name="Wu L."/>
            <person name="Ma J."/>
        </authorList>
    </citation>
    <scope>NUCLEOTIDE SEQUENCE [LARGE SCALE GENOMIC DNA]</scope>
    <source>
        <strain evidence="3">JCM 17925</strain>
    </source>
</reference>
<evidence type="ECO:0000313" key="3">
    <source>
        <dbReference type="Proteomes" id="UP001500936"/>
    </source>
</evidence>
<feature type="transmembrane region" description="Helical" evidence="1">
    <location>
        <begin position="219"/>
        <end position="245"/>
    </location>
</feature>
<protein>
    <recommendedName>
        <fullName evidence="4">Dolichyl-phosphate-mannose-protein mannosyltransferase</fullName>
    </recommendedName>
</protein>
<keyword evidence="1" id="KW-1133">Transmembrane helix</keyword>
<feature type="transmembrane region" description="Helical" evidence="1">
    <location>
        <begin position="191"/>
        <end position="207"/>
    </location>
</feature>
<sequence>MFNKKRMTSLFTSAKKTIIHPPAESILFGYLLVVLAVLFGAYWCIINPPPGVYFTLDEQFISDSGVFLLYGASPRCLEWPAVPMVLVYYLLALLHCGFLLVRQLLTGSNPVEIFKLIDQSIYAYLQDRTTYILIGRTVQLLLTATLMILTIRNLPKSSTQRLPVSVRDLLIIVMVVNSELLISPGIIRPEAIAYGLCLYIITAILFTDTPDRWFGYRLMLITALLINQRMIFLILLPFILGSLILRTQPTFSWKSTGKLVAALVASLVLTNPFFATDTLIHVKAFAGGIIAKVAAPNQANPLLAQSLQPVNAFLILLTLLGFHFFRKQYPDKRIVWLYMANMGVFALLISRSAVVYPTHTLPLRILGLVPLAFGGIGIWQLITRQQRLAVQISGSLFCLFTLYDSLKFQVNAHQLTNYQQVVTWLNTLAPQTSVLLPPDFEGRLRKNINSLKRELSAIQDAELSQAKLNRFIGFIRNKPDQLSRSILFNEILLEDERLTAIQHRILVQHTPPQRYIDPYFYSPQVGFINYYIPSDQALSNFDKGTYAFLISENPLENRRPERVYNQQAGLPYYVYKASPETMSPDPQFVRSSR</sequence>
<gene>
    <name evidence="2" type="ORF">GCM10023187_21950</name>
</gene>
<keyword evidence="1" id="KW-0472">Membrane</keyword>
<evidence type="ECO:0008006" key="4">
    <source>
        <dbReference type="Google" id="ProtNLM"/>
    </source>
</evidence>
<keyword evidence="1" id="KW-0812">Transmembrane</keyword>
<dbReference type="Proteomes" id="UP001500936">
    <property type="component" value="Unassembled WGS sequence"/>
</dbReference>
<evidence type="ECO:0000256" key="1">
    <source>
        <dbReference type="SAM" id="Phobius"/>
    </source>
</evidence>
<feature type="transmembrane region" description="Helical" evidence="1">
    <location>
        <begin position="337"/>
        <end position="357"/>
    </location>
</feature>
<feature type="transmembrane region" description="Helical" evidence="1">
    <location>
        <begin position="81"/>
        <end position="101"/>
    </location>
</feature>
<name>A0ABP8KD70_9BACT</name>
<feature type="transmembrane region" description="Helical" evidence="1">
    <location>
        <begin position="257"/>
        <end position="275"/>
    </location>
</feature>
<organism evidence="2 3">
    <name type="scientific">Nibrella viscosa</name>
    <dbReference type="NCBI Taxonomy" id="1084524"/>
    <lineage>
        <taxon>Bacteria</taxon>
        <taxon>Pseudomonadati</taxon>
        <taxon>Bacteroidota</taxon>
        <taxon>Cytophagia</taxon>
        <taxon>Cytophagales</taxon>
        <taxon>Spirosomataceae</taxon>
        <taxon>Nibrella</taxon>
    </lineage>
</organism>
<accession>A0ABP8KD70</accession>
<comment type="caution">
    <text evidence="2">The sequence shown here is derived from an EMBL/GenBank/DDBJ whole genome shotgun (WGS) entry which is preliminary data.</text>
</comment>
<proteinExistence type="predicted"/>
<feature type="transmembrane region" description="Helical" evidence="1">
    <location>
        <begin position="306"/>
        <end position="325"/>
    </location>
</feature>
<feature type="transmembrane region" description="Helical" evidence="1">
    <location>
        <begin position="131"/>
        <end position="152"/>
    </location>
</feature>